<name>A0A6A6K1T8_HEVBR</name>
<proteinExistence type="predicted"/>
<dbReference type="EMBL" id="JAAGAX010000100">
    <property type="protein sequence ID" value="KAF2282587.1"/>
    <property type="molecule type" value="Genomic_DNA"/>
</dbReference>
<keyword evidence="2" id="KW-0010">Activator</keyword>
<dbReference type="PANTHER" id="PTHR46266">
    <property type="entry name" value="TRANSCRIPTION FACTOR TT8"/>
    <property type="match status" value="1"/>
</dbReference>
<evidence type="ECO:0000256" key="3">
    <source>
        <dbReference type="ARBA" id="ARBA00023163"/>
    </source>
</evidence>
<evidence type="ECO:0000259" key="5">
    <source>
        <dbReference type="Pfam" id="PF14215"/>
    </source>
</evidence>
<evidence type="ECO:0000256" key="2">
    <source>
        <dbReference type="ARBA" id="ARBA00023159"/>
    </source>
</evidence>
<feature type="coiled-coil region" evidence="4">
    <location>
        <begin position="335"/>
        <end position="362"/>
    </location>
</feature>
<reference evidence="6 7" key="1">
    <citation type="journal article" date="2020" name="Mol. Plant">
        <title>The Chromosome-Based Rubber Tree Genome Provides New Insights into Spurge Genome Evolution and Rubber Biosynthesis.</title>
        <authorList>
            <person name="Liu J."/>
            <person name="Shi C."/>
            <person name="Shi C.C."/>
            <person name="Li W."/>
            <person name="Zhang Q.J."/>
            <person name="Zhang Y."/>
            <person name="Li K."/>
            <person name="Lu H.F."/>
            <person name="Shi C."/>
            <person name="Zhu S.T."/>
            <person name="Xiao Z.Y."/>
            <person name="Nan H."/>
            <person name="Yue Y."/>
            <person name="Zhu X.G."/>
            <person name="Wu Y."/>
            <person name="Hong X.N."/>
            <person name="Fan G.Y."/>
            <person name="Tong Y."/>
            <person name="Zhang D."/>
            <person name="Mao C.L."/>
            <person name="Liu Y.L."/>
            <person name="Hao S.J."/>
            <person name="Liu W.Q."/>
            <person name="Lv M.Q."/>
            <person name="Zhang H.B."/>
            <person name="Liu Y."/>
            <person name="Hu-Tang G.R."/>
            <person name="Wang J.P."/>
            <person name="Wang J.H."/>
            <person name="Sun Y.H."/>
            <person name="Ni S.B."/>
            <person name="Chen W.B."/>
            <person name="Zhang X.C."/>
            <person name="Jiao Y.N."/>
            <person name="Eichler E.E."/>
            <person name="Li G.H."/>
            <person name="Liu X."/>
            <person name="Gao L.Z."/>
        </authorList>
    </citation>
    <scope>NUCLEOTIDE SEQUENCE [LARGE SCALE GENOMIC DNA]</scope>
    <source>
        <strain evidence="7">cv. GT1</strain>
        <tissue evidence="6">Leaf</tissue>
    </source>
</reference>
<keyword evidence="4" id="KW-0175">Coiled coil</keyword>
<feature type="domain" description="Transcription factor MYC/MYB N-terminal" evidence="5">
    <location>
        <begin position="2"/>
        <end position="135"/>
    </location>
</feature>
<gene>
    <name evidence="6" type="ORF">GH714_043216</name>
</gene>
<keyword evidence="1" id="KW-0805">Transcription regulation</keyword>
<keyword evidence="3" id="KW-0804">Transcription</keyword>
<dbReference type="Pfam" id="PF14215">
    <property type="entry name" value="bHLH-MYC_N"/>
    <property type="match status" value="1"/>
</dbReference>
<accession>A0A6A6K1T8</accession>
<dbReference type="PANTHER" id="PTHR46266:SF1">
    <property type="entry name" value="TRANSCRIPTION FACTOR MYC1"/>
    <property type="match status" value="1"/>
</dbReference>
<dbReference type="Proteomes" id="UP000467840">
    <property type="component" value="Unassembled WGS sequence"/>
</dbReference>
<protein>
    <recommendedName>
        <fullName evidence="5">Transcription factor MYC/MYB N-terminal domain-containing protein</fullName>
    </recommendedName>
</protein>
<sequence>MKQLAVAVRSIQWSYAIFWSLSTWQKGVLEWVDGYYNGDIKTRKTVQAMELKNDKIELQRSEQLRELYKSLHEGEIDQQAKRPSAALSPEDLSDAEWYYLVCMSFVFSLGEGLPGRALANKETIWLCNAQYADSNSLALCLPRSPNSDGLLCSEIDVQKLLVNFILQTVMMIKDPVCAQVDCETVDALAALEDLCHPTEDIMFNQEGIDELQENMHEELNMDSSDDCSNGFEKNHQTEDSILESLNGGTSHAQCWHFVGDELRGGVEVHSSDCITEDIASEENTLSCPKDKNVNHLQLKELKEGNHSKLSSLDLGASDNLHYKRTLSTINKASILDDMIRYLKELEARVEELESCMDSVEYTERPRRNDFDMA</sequence>
<comment type="caution">
    <text evidence="6">The sequence shown here is derived from an EMBL/GenBank/DDBJ whole genome shotgun (WGS) entry which is preliminary data.</text>
</comment>
<dbReference type="AlphaFoldDB" id="A0A6A6K1T8"/>
<keyword evidence="7" id="KW-1185">Reference proteome</keyword>
<evidence type="ECO:0000256" key="1">
    <source>
        <dbReference type="ARBA" id="ARBA00023015"/>
    </source>
</evidence>
<evidence type="ECO:0000256" key="4">
    <source>
        <dbReference type="SAM" id="Coils"/>
    </source>
</evidence>
<dbReference type="InterPro" id="IPR025610">
    <property type="entry name" value="MYC/MYB_N"/>
</dbReference>
<organism evidence="6 7">
    <name type="scientific">Hevea brasiliensis</name>
    <name type="common">Para rubber tree</name>
    <name type="synonym">Siphonia brasiliensis</name>
    <dbReference type="NCBI Taxonomy" id="3981"/>
    <lineage>
        <taxon>Eukaryota</taxon>
        <taxon>Viridiplantae</taxon>
        <taxon>Streptophyta</taxon>
        <taxon>Embryophyta</taxon>
        <taxon>Tracheophyta</taxon>
        <taxon>Spermatophyta</taxon>
        <taxon>Magnoliopsida</taxon>
        <taxon>eudicotyledons</taxon>
        <taxon>Gunneridae</taxon>
        <taxon>Pentapetalae</taxon>
        <taxon>rosids</taxon>
        <taxon>fabids</taxon>
        <taxon>Malpighiales</taxon>
        <taxon>Euphorbiaceae</taxon>
        <taxon>Crotonoideae</taxon>
        <taxon>Micrandreae</taxon>
        <taxon>Hevea</taxon>
    </lineage>
</organism>
<evidence type="ECO:0000313" key="7">
    <source>
        <dbReference type="Proteomes" id="UP000467840"/>
    </source>
</evidence>
<evidence type="ECO:0000313" key="6">
    <source>
        <dbReference type="EMBL" id="KAF2282587.1"/>
    </source>
</evidence>